<sequence length="150" mass="17658">MKLPYSILVLEFDFPYDCRRVFEWWTELEPSGYVGRRLKRIEVLERSERGAKVMTHWSFMGFGFKLIEELEIKSEYEWVWRSRFLGVPAVETFKLTPTNASCKLTITSVMSPPNAFRKILFLAVGWYWRGEDKKEWSSAAKACIEELANA</sequence>
<reference evidence="1 2" key="1">
    <citation type="submission" date="2017-04" db="EMBL/GenBank/DDBJ databases">
        <title>Novel microbial lineages endemic to geothermal iron-oxide mats fill important gaps in the evolutionary history of Archaea.</title>
        <authorList>
            <person name="Jay Z.J."/>
            <person name="Beam J.P."/>
            <person name="Dlakic M."/>
            <person name="Rusch D.B."/>
            <person name="Kozubal M.A."/>
            <person name="Inskeep W.P."/>
        </authorList>
    </citation>
    <scope>NUCLEOTIDE SEQUENCE [LARGE SCALE GENOMIC DNA]</scope>
    <source>
        <strain evidence="1">OSP_D</strain>
    </source>
</reference>
<organism evidence="1 2">
    <name type="scientific">Candidatus Marsarchaeota G2 archaeon OSP_D</name>
    <dbReference type="NCBI Taxonomy" id="1978157"/>
    <lineage>
        <taxon>Archaea</taxon>
        <taxon>Candidatus Marsarchaeota</taxon>
        <taxon>Candidatus Marsarchaeota group 2</taxon>
    </lineage>
</organism>
<evidence type="ECO:0000313" key="1">
    <source>
        <dbReference type="EMBL" id="PSN86959.1"/>
    </source>
</evidence>
<dbReference type="SUPFAM" id="SSF55961">
    <property type="entry name" value="Bet v1-like"/>
    <property type="match status" value="1"/>
</dbReference>
<dbReference type="Proteomes" id="UP000240322">
    <property type="component" value="Unassembled WGS sequence"/>
</dbReference>
<accession>A0A2R6AKP4</accession>
<evidence type="ECO:0000313" key="2">
    <source>
        <dbReference type="Proteomes" id="UP000240322"/>
    </source>
</evidence>
<protein>
    <recommendedName>
        <fullName evidence="3">Coenzyme Q-binding protein COQ10 START domain-containing protein</fullName>
    </recommendedName>
</protein>
<proteinExistence type="predicted"/>
<dbReference type="EMBL" id="NEXE01000198">
    <property type="protein sequence ID" value="PSN86959.1"/>
    <property type="molecule type" value="Genomic_DNA"/>
</dbReference>
<dbReference type="AlphaFoldDB" id="A0A2R6AKP4"/>
<comment type="caution">
    <text evidence="1">The sequence shown here is derived from an EMBL/GenBank/DDBJ whole genome shotgun (WGS) entry which is preliminary data.</text>
</comment>
<name>A0A2R6AKP4_9ARCH</name>
<gene>
    <name evidence="1" type="ORF">B9Q03_11470</name>
</gene>
<evidence type="ECO:0008006" key="3">
    <source>
        <dbReference type="Google" id="ProtNLM"/>
    </source>
</evidence>